<evidence type="ECO:0000256" key="7">
    <source>
        <dbReference type="ARBA" id="ARBA00023065"/>
    </source>
</evidence>
<accession>A0A8J6AJB0</accession>
<organism evidence="10 11">
    <name type="scientific">Galemys pyrenaicus</name>
    <name type="common">Iberian desman</name>
    <name type="synonym">Pyrenean desman</name>
    <dbReference type="NCBI Taxonomy" id="202257"/>
    <lineage>
        <taxon>Eukaryota</taxon>
        <taxon>Metazoa</taxon>
        <taxon>Chordata</taxon>
        <taxon>Craniata</taxon>
        <taxon>Vertebrata</taxon>
        <taxon>Euteleostomi</taxon>
        <taxon>Mammalia</taxon>
        <taxon>Eutheria</taxon>
        <taxon>Laurasiatheria</taxon>
        <taxon>Eulipotyphla</taxon>
        <taxon>Talpidae</taxon>
        <taxon>Galemys</taxon>
    </lineage>
</organism>
<gene>
    <name evidence="10" type="ORF">J0S82_015986</name>
</gene>
<reference evidence="10" key="1">
    <citation type="journal article" date="2021" name="Evol. Appl.">
        <title>The genome of the Pyrenean desman and the effects of bottlenecks and inbreeding on the genomic landscape of an endangered species.</title>
        <authorList>
            <person name="Escoda L."/>
            <person name="Castresana J."/>
        </authorList>
    </citation>
    <scope>NUCLEOTIDE SEQUENCE</scope>
    <source>
        <strain evidence="10">IBE-C5619</strain>
    </source>
</reference>
<evidence type="ECO:0000256" key="1">
    <source>
        <dbReference type="ARBA" id="ARBA00004273"/>
    </source>
</evidence>
<name>A0A8J6AJB0_GALPY</name>
<comment type="subcellular location">
    <subcellularLocation>
        <location evidence="1">Mitochondrion inner membrane</location>
    </subcellularLocation>
</comment>
<dbReference type="Gene3D" id="6.10.280.70">
    <property type="match status" value="1"/>
</dbReference>
<keyword evidence="7" id="KW-0406">Ion transport</keyword>
<protein>
    <submittedName>
        <fullName evidence="10">ATP synthase subunit d, mitochondrial</fullName>
    </submittedName>
</protein>
<evidence type="ECO:0000256" key="2">
    <source>
        <dbReference type="ARBA" id="ARBA00006842"/>
    </source>
</evidence>
<keyword evidence="11" id="KW-1185">Reference proteome</keyword>
<keyword evidence="9" id="KW-0472">Membrane</keyword>
<dbReference type="GO" id="GO:0045259">
    <property type="term" value="C:proton-transporting ATP synthase complex"/>
    <property type="evidence" value="ECO:0007669"/>
    <property type="project" value="UniProtKB-KW"/>
</dbReference>
<comment type="similarity">
    <text evidence="2">Belongs to the ATPase d subunit family.</text>
</comment>
<keyword evidence="4" id="KW-0138">CF(0)</keyword>
<dbReference type="GO" id="GO:0015986">
    <property type="term" value="P:proton motive force-driven ATP synthesis"/>
    <property type="evidence" value="ECO:0007669"/>
    <property type="project" value="InterPro"/>
</dbReference>
<sequence>MGEAELEDDFEKLNSLKVPVPEDKETVQLDTEEKDIKICAEFLNLSKTRIEEQHKEQERIKNTIPFHQVNIEGFKKVFPKRKLDKKKYPYWPHKLIENL</sequence>
<dbReference type="InterPro" id="IPR036228">
    <property type="entry name" value="ATP_synth_F0_dsu_sf_mt"/>
</dbReference>
<dbReference type="PANTHER" id="PTHR12700">
    <property type="entry name" value="ATP SYNTHASE SUBUNIT D, MITOCHONDRIAL"/>
    <property type="match status" value="1"/>
</dbReference>
<evidence type="ECO:0000256" key="6">
    <source>
        <dbReference type="ARBA" id="ARBA00022792"/>
    </source>
</evidence>
<dbReference type="SUPFAM" id="SSF161065">
    <property type="entry name" value="ATP synthase D chain-like"/>
    <property type="match status" value="1"/>
</dbReference>
<evidence type="ECO:0000256" key="5">
    <source>
        <dbReference type="ARBA" id="ARBA00022781"/>
    </source>
</evidence>
<evidence type="ECO:0000313" key="11">
    <source>
        <dbReference type="Proteomes" id="UP000700334"/>
    </source>
</evidence>
<dbReference type="InterPro" id="IPR008689">
    <property type="entry name" value="ATP_synth_F0_dsu_mt"/>
</dbReference>
<dbReference type="AlphaFoldDB" id="A0A8J6AJB0"/>
<keyword evidence="6" id="KW-0999">Mitochondrion inner membrane</keyword>
<dbReference type="Proteomes" id="UP000700334">
    <property type="component" value="Unassembled WGS sequence"/>
</dbReference>
<evidence type="ECO:0000256" key="4">
    <source>
        <dbReference type="ARBA" id="ARBA00022547"/>
    </source>
</evidence>
<keyword evidence="5" id="KW-0375">Hydrogen ion transport</keyword>
<proteinExistence type="inferred from homology"/>
<dbReference type="GO" id="GO:0015078">
    <property type="term" value="F:proton transmembrane transporter activity"/>
    <property type="evidence" value="ECO:0007669"/>
    <property type="project" value="InterPro"/>
</dbReference>
<evidence type="ECO:0000256" key="8">
    <source>
        <dbReference type="ARBA" id="ARBA00023128"/>
    </source>
</evidence>
<dbReference type="OrthoDB" id="35799at2759"/>
<dbReference type="GO" id="GO:0005743">
    <property type="term" value="C:mitochondrial inner membrane"/>
    <property type="evidence" value="ECO:0007669"/>
    <property type="project" value="UniProtKB-SubCell"/>
</dbReference>
<comment type="caution">
    <text evidence="10">The sequence shown here is derived from an EMBL/GenBank/DDBJ whole genome shotgun (WGS) entry which is preliminary data.</text>
</comment>
<evidence type="ECO:0000256" key="3">
    <source>
        <dbReference type="ARBA" id="ARBA00022448"/>
    </source>
</evidence>
<evidence type="ECO:0000313" key="10">
    <source>
        <dbReference type="EMBL" id="KAG8520052.1"/>
    </source>
</evidence>
<dbReference type="EMBL" id="JAGFMF010011581">
    <property type="protein sequence ID" value="KAG8520052.1"/>
    <property type="molecule type" value="Genomic_DNA"/>
</dbReference>
<keyword evidence="3" id="KW-0813">Transport</keyword>
<evidence type="ECO:0000256" key="9">
    <source>
        <dbReference type="ARBA" id="ARBA00023136"/>
    </source>
</evidence>
<keyword evidence="8" id="KW-0496">Mitochondrion</keyword>
<dbReference type="Pfam" id="PF05873">
    <property type="entry name" value="Mt_ATP-synt_D"/>
    <property type="match status" value="1"/>
</dbReference>